<sequence>EIMPQNSRSWSIELPFHDSQPRQEDSFEYISVDTTPSAMDTCVLHPPTTRVLSDAVIGGVTQRTKRNNGPWYPEQEPMRQYSYDSPRYYGMADSQPSPVDRKRKRQEPTSPTASTLMLLAESSSDAAEIPVHDPLSEVVKQDWFIEQQKQIREIRRVRQIRYRKKQQDYMDTMEEHNRYLQQEIDKLEQRRNAVAAAMPTEKTLWNVAVEYFRLFRYGLRASDLSDRSRDSTASAQLDFLRSTMAPDVMYNAGRGVEAIMRNWTYFSLWFQDVEVELDGLQKSVADSLIARTTTTFTITERTLIKVFPHLCSNDADATGRKLAAKLLGQTISIRGSTRFDWDSGYGRVTSVISESDMLTPMLQVLGSLEHVSLVFEKSLISLTPYRGQSRETSRK</sequence>
<protein>
    <recommendedName>
        <fullName evidence="4">BZIP domain-containing protein</fullName>
    </recommendedName>
</protein>
<feature type="region of interest" description="Disordered" evidence="2">
    <location>
        <begin position="84"/>
        <end position="114"/>
    </location>
</feature>
<feature type="coiled-coil region" evidence="1">
    <location>
        <begin position="170"/>
        <end position="197"/>
    </location>
</feature>
<feature type="non-terminal residue" evidence="3">
    <location>
        <position position="1"/>
    </location>
</feature>
<accession>W2IFE8</accession>
<proteinExistence type="predicted"/>
<organism evidence="3">
    <name type="scientific">Phytophthora nicotianae</name>
    <name type="common">Potato buckeye rot agent</name>
    <name type="synonym">Phytophthora parasitica</name>
    <dbReference type="NCBI Taxonomy" id="4792"/>
    <lineage>
        <taxon>Eukaryota</taxon>
        <taxon>Sar</taxon>
        <taxon>Stramenopiles</taxon>
        <taxon>Oomycota</taxon>
        <taxon>Peronosporomycetes</taxon>
        <taxon>Peronosporales</taxon>
        <taxon>Peronosporaceae</taxon>
        <taxon>Phytophthora</taxon>
    </lineage>
</organism>
<dbReference type="CDD" id="cd14686">
    <property type="entry name" value="bZIP"/>
    <property type="match status" value="1"/>
</dbReference>
<dbReference type="Proteomes" id="UP000053864">
    <property type="component" value="Unassembled WGS sequence"/>
</dbReference>
<evidence type="ECO:0000256" key="1">
    <source>
        <dbReference type="SAM" id="Coils"/>
    </source>
</evidence>
<dbReference type="VEuPathDB" id="FungiDB:PPTG_12142"/>
<keyword evidence="1" id="KW-0175">Coiled coil</keyword>
<dbReference type="AlphaFoldDB" id="W2IFE8"/>
<evidence type="ECO:0000313" key="3">
    <source>
        <dbReference type="EMBL" id="ETL32891.1"/>
    </source>
</evidence>
<name>W2IFE8_PHYNI</name>
<gene>
    <name evidence="3" type="ORF">L916_14596</name>
</gene>
<dbReference type="EMBL" id="KI674733">
    <property type="protein sequence ID" value="ETL32891.1"/>
    <property type="molecule type" value="Genomic_DNA"/>
</dbReference>
<evidence type="ECO:0008006" key="4">
    <source>
        <dbReference type="Google" id="ProtNLM"/>
    </source>
</evidence>
<reference evidence="3" key="1">
    <citation type="submission" date="2013-11" db="EMBL/GenBank/DDBJ databases">
        <title>The Genome Sequence of Phytophthora parasitica CJ05E6.</title>
        <authorList>
            <consortium name="The Broad Institute Genomics Platform"/>
            <person name="Russ C."/>
            <person name="Tyler B."/>
            <person name="Panabieres F."/>
            <person name="Shan W."/>
            <person name="Tripathy S."/>
            <person name="Grunwald N."/>
            <person name="Machado M."/>
            <person name="Johnson C.S."/>
            <person name="Arredondo F."/>
            <person name="Hong C."/>
            <person name="Coffey M."/>
            <person name="Young S.K."/>
            <person name="Zeng Q."/>
            <person name="Gargeya S."/>
            <person name="Fitzgerald M."/>
            <person name="Abouelleil A."/>
            <person name="Alvarado L."/>
            <person name="Chapman S.B."/>
            <person name="Gainer-Dewar J."/>
            <person name="Goldberg J."/>
            <person name="Griggs A."/>
            <person name="Gujja S."/>
            <person name="Hansen M."/>
            <person name="Howarth C."/>
            <person name="Imamovic A."/>
            <person name="Ireland A."/>
            <person name="Larimer J."/>
            <person name="McCowan C."/>
            <person name="Murphy C."/>
            <person name="Pearson M."/>
            <person name="Poon T.W."/>
            <person name="Priest M."/>
            <person name="Roberts A."/>
            <person name="Saif S."/>
            <person name="Shea T."/>
            <person name="Sykes S."/>
            <person name="Wortman J."/>
            <person name="Nusbaum C."/>
            <person name="Birren B."/>
        </authorList>
    </citation>
    <scope>NUCLEOTIDE SEQUENCE [LARGE SCALE GENOMIC DNA]</scope>
    <source>
        <strain evidence="3">CJ05E6</strain>
    </source>
</reference>
<evidence type="ECO:0000256" key="2">
    <source>
        <dbReference type="SAM" id="MobiDB-lite"/>
    </source>
</evidence>